<evidence type="ECO:0000256" key="10">
    <source>
        <dbReference type="SAM" id="SignalP"/>
    </source>
</evidence>
<dbReference type="InterPro" id="IPR003423">
    <property type="entry name" value="OMP_efflux"/>
</dbReference>
<dbReference type="InterPro" id="IPR051906">
    <property type="entry name" value="TolC-like"/>
</dbReference>
<comment type="similarity">
    <text evidence="2">Belongs to the outer membrane factor (OMF) (TC 1.B.17) family.</text>
</comment>
<reference evidence="11 12" key="1">
    <citation type="submission" date="2018-08" db="EMBL/GenBank/DDBJ databases">
        <title>Genomic Encyclopedia of Archaeal and Bacterial Type Strains, Phase II (KMG-II): from individual species to whole genera.</title>
        <authorList>
            <person name="Goeker M."/>
        </authorList>
    </citation>
    <scope>NUCLEOTIDE SEQUENCE [LARGE SCALE GENOMIC DNA]</scope>
    <source>
        <strain evidence="11 12">DSM 2261</strain>
    </source>
</reference>
<evidence type="ECO:0000313" key="11">
    <source>
        <dbReference type="EMBL" id="REG37796.1"/>
    </source>
</evidence>
<protein>
    <submittedName>
        <fullName evidence="11">Outer membrane protein TolC</fullName>
    </submittedName>
</protein>
<keyword evidence="5" id="KW-0812">Transmembrane</keyword>
<name>A0ABX9KC81_9BACT</name>
<comment type="subcellular location">
    <subcellularLocation>
        <location evidence="1">Cell outer membrane</location>
    </subcellularLocation>
</comment>
<feature type="region of interest" description="Disordered" evidence="9">
    <location>
        <begin position="27"/>
        <end position="51"/>
    </location>
</feature>
<keyword evidence="6" id="KW-0472">Membrane</keyword>
<evidence type="ECO:0000256" key="6">
    <source>
        <dbReference type="ARBA" id="ARBA00023136"/>
    </source>
</evidence>
<dbReference type="EMBL" id="QUMU01000001">
    <property type="protein sequence ID" value="REG37796.1"/>
    <property type="molecule type" value="Genomic_DNA"/>
</dbReference>
<accession>A0ABX9KC81</accession>
<dbReference type="Gene3D" id="1.20.1600.10">
    <property type="entry name" value="Outer membrane efflux proteins (OEP)"/>
    <property type="match status" value="1"/>
</dbReference>
<evidence type="ECO:0000256" key="4">
    <source>
        <dbReference type="ARBA" id="ARBA00022452"/>
    </source>
</evidence>
<dbReference type="PANTHER" id="PTHR30026:SF20">
    <property type="entry name" value="OUTER MEMBRANE PROTEIN TOLC"/>
    <property type="match status" value="1"/>
</dbReference>
<keyword evidence="8" id="KW-0175">Coiled coil</keyword>
<dbReference type="Pfam" id="PF02321">
    <property type="entry name" value="OEP"/>
    <property type="match status" value="2"/>
</dbReference>
<dbReference type="Proteomes" id="UP000256345">
    <property type="component" value="Unassembled WGS sequence"/>
</dbReference>
<evidence type="ECO:0000256" key="8">
    <source>
        <dbReference type="SAM" id="Coils"/>
    </source>
</evidence>
<feature type="chain" id="PRO_5045895343" evidence="10">
    <location>
        <begin position="26"/>
        <end position="459"/>
    </location>
</feature>
<keyword evidence="4" id="KW-1134">Transmembrane beta strand</keyword>
<evidence type="ECO:0000256" key="7">
    <source>
        <dbReference type="ARBA" id="ARBA00023237"/>
    </source>
</evidence>
<keyword evidence="3" id="KW-0813">Transport</keyword>
<dbReference type="SUPFAM" id="SSF56954">
    <property type="entry name" value="Outer membrane efflux proteins (OEP)"/>
    <property type="match status" value="1"/>
</dbReference>
<gene>
    <name evidence="11" type="ORF">ATI61_101783</name>
</gene>
<organism evidence="11 12">
    <name type="scientific">Archangium gephyra</name>
    <dbReference type="NCBI Taxonomy" id="48"/>
    <lineage>
        <taxon>Bacteria</taxon>
        <taxon>Pseudomonadati</taxon>
        <taxon>Myxococcota</taxon>
        <taxon>Myxococcia</taxon>
        <taxon>Myxococcales</taxon>
        <taxon>Cystobacterineae</taxon>
        <taxon>Archangiaceae</taxon>
        <taxon>Archangium</taxon>
    </lineage>
</organism>
<keyword evidence="10" id="KW-0732">Signal</keyword>
<comment type="caution">
    <text evidence="11">The sequence shown here is derived from an EMBL/GenBank/DDBJ whole genome shotgun (WGS) entry which is preliminary data.</text>
</comment>
<evidence type="ECO:0000256" key="9">
    <source>
        <dbReference type="SAM" id="MobiDB-lite"/>
    </source>
</evidence>
<keyword evidence="7" id="KW-0998">Cell outer membrane</keyword>
<feature type="coiled-coil region" evidence="8">
    <location>
        <begin position="141"/>
        <end position="231"/>
    </location>
</feature>
<evidence type="ECO:0000256" key="1">
    <source>
        <dbReference type="ARBA" id="ARBA00004442"/>
    </source>
</evidence>
<proteinExistence type="inferred from homology"/>
<keyword evidence="12" id="KW-1185">Reference proteome</keyword>
<evidence type="ECO:0000256" key="3">
    <source>
        <dbReference type="ARBA" id="ARBA00022448"/>
    </source>
</evidence>
<evidence type="ECO:0000313" key="12">
    <source>
        <dbReference type="Proteomes" id="UP000256345"/>
    </source>
</evidence>
<evidence type="ECO:0000256" key="5">
    <source>
        <dbReference type="ARBA" id="ARBA00022692"/>
    </source>
</evidence>
<sequence>MHLIRSAVALPVCAWLALCVPEARAQDPRPVPEPGAGIPSAGPSEPTQEPLTLERAVSLAAERNESALTAQARSEAAEARVARARAFFLPRLNVGATYTRRAYEVVRVVDGVPLVSQTQNALSGSATATVPLFDARGFPLLQAANRDREATKLEAVEARRQVSFQAANAFLSTLGLQQVVQAAERRLAFVRQSLEEAKARAQAGLASTNDVTRAQLDLATAEAELADAVGQAETSRLELGYLLVAPVEGPLAPPETLLGEASRPVESFALLAEDALERRPDLLSSKLRVEQQQALAREPLARLFPTLSASGQYSIANETNFADKNWNGSLSVTLGWSLFDGGERYAERRERLALVRVQELDVAARTRRVDVSVDRANVALRTAQAQLNRSQVAVEAARQNAEETSILYRQGIASSLALSDAQVRQFEAEVALARARYALGSALLELRSAVGLDPLGKEP</sequence>
<dbReference type="PANTHER" id="PTHR30026">
    <property type="entry name" value="OUTER MEMBRANE PROTEIN TOLC"/>
    <property type="match status" value="1"/>
</dbReference>
<feature type="signal peptide" evidence="10">
    <location>
        <begin position="1"/>
        <end position="25"/>
    </location>
</feature>
<evidence type="ECO:0000256" key="2">
    <source>
        <dbReference type="ARBA" id="ARBA00007613"/>
    </source>
</evidence>